<dbReference type="OrthoDB" id="780629at2759"/>
<feature type="signal peptide" evidence="1">
    <location>
        <begin position="1"/>
        <end position="19"/>
    </location>
</feature>
<dbReference type="Proteomes" id="UP000554482">
    <property type="component" value="Unassembled WGS sequence"/>
</dbReference>
<organism evidence="2 3">
    <name type="scientific">Thalictrum thalictroides</name>
    <name type="common">Rue-anemone</name>
    <name type="synonym">Anemone thalictroides</name>
    <dbReference type="NCBI Taxonomy" id="46969"/>
    <lineage>
        <taxon>Eukaryota</taxon>
        <taxon>Viridiplantae</taxon>
        <taxon>Streptophyta</taxon>
        <taxon>Embryophyta</taxon>
        <taxon>Tracheophyta</taxon>
        <taxon>Spermatophyta</taxon>
        <taxon>Magnoliopsida</taxon>
        <taxon>Ranunculales</taxon>
        <taxon>Ranunculaceae</taxon>
        <taxon>Thalictroideae</taxon>
        <taxon>Thalictrum</taxon>
    </lineage>
</organism>
<evidence type="ECO:0000256" key="1">
    <source>
        <dbReference type="SAM" id="SignalP"/>
    </source>
</evidence>
<feature type="non-terminal residue" evidence="2">
    <location>
        <position position="72"/>
    </location>
</feature>
<dbReference type="AlphaFoldDB" id="A0A7J6V4S4"/>
<name>A0A7J6V4S4_THATH</name>
<dbReference type="GO" id="GO:0016020">
    <property type="term" value="C:membrane"/>
    <property type="evidence" value="ECO:0007669"/>
    <property type="project" value="InterPro"/>
</dbReference>
<proteinExistence type="predicted"/>
<accession>A0A7J6V4S4</accession>
<dbReference type="InterPro" id="IPR005199">
    <property type="entry name" value="Glyco_hydro_79"/>
</dbReference>
<reference evidence="2 3" key="1">
    <citation type="submission" date="2020-06" db="EMBL/GenBank/DDBJ databases">
        <title>Transcriptomic and genomic resources for Thalictrum thalictroides and T. hernandezii: Facilitating candidate gene discovery in an emerging model plant lineage.</title>
        <authorList>
            <person name="Arias T."/>
            <person name="Riano-Pachon D.M."/>
            <person name="Di Stilio V.S."/>
        </authorList>
    </citation>
    <scope>NUCLEOTIDE SEQUENCE [LARGE SCALE GENOMIC DNA]</scope>
    <source>
        <strain evidence="3">cv. WT478/WT964</strain>
        <tissue evidence="2">Leaves</tissue>
    </source>
</reference>
<sequence length="72" mass="7969">MGFLLPLFLFVAYLYGVSAQGPTTNATTIIVKSAAKIAETDDQFICATLDWWPSDKCNYNDCPWGNSTVPYL</sequence>
<evidence type="ECO:0000313" key="3">
    <source>
        <dbReference type="Proteomes" id="UP000554482"/>
    </source>
</evidence>
<comment type="caution">
    <text evidence="2">The sequence shown here is derived from an EMBL/GenBank/DDBJ whole genome shotgun (WGS) entry which is preliminary data.</text>
</comment>
<dbReference type="Pfam" id="PF03662">
    <property type="entry name" value="Glyco_hydro_79n"/>
    <property type="match status" value="1"/>
</dbReference>
<dbReference type="PANTHER" id="PTHR14363:SF21">
    <property type="entry name" value="HEPARANASE-LIKE PROTEIN 1"/>
    <property type="match status" value="1"/>
</dbReference>
<dbReference type="GO" id="GO:0004566">
    <property type="term" value="F:beta-glucuronidase activity"/>
    <property type="evidence" value="ECO:0007669"/>
    <property type="project" value="TreeGrafter"/>
</dbReference>
<keyword evidence="3" id="KW-1185">Reference proteome</keyword>
<protein>
    <submittedName>
        <fullName evidence="2">Heparanase-like protein</fullName>
    </submittedName>
</protein>
<feature type="chain" id="PRO_5029813632" evidence="1">
    <location>
        <begin position="20"/>
        <end position="72"/>
    </location>
</feature>
<keyword evidence="1" id="KW-0732">Signal</keyword>
<dbReference type="EMBL" id="JABWDY010038137">
    <property type="protein sequence ID" value="KAF5179913.1"/>
    <property type="molecule type" value="Genomic_DNA"/>
</dbReference>
<dbReference type="PANTHER" id="PTHR14363">
    <property type="entry name" value="HEPARANASE-RELATED"/>
    <property type="match status" value="1"/>
</dbReference>
<gene>
    <name evidence="2" type="ORF">FRX31_030500</name>
</gene>
<dbReference type="GO" id="GO:0009505">
    <property type="term" value="C:plant-type cell wall"/>
    <property type="evidence" value="ECO:0007669"/>
    <property type="project" value="TreeGrafter"/>
</dbReference>
<evidence type="ECO:0000313" key="2">
    <source>
        <dbReference type="EMBL" id="KAF5179913.1"/>
    </source>
</evidence>